<dbReference type="EMBL" id="CMWB01000013">
    <property type="protein sequence ID" value="CKJ11390.1"/>
    <property type="molecule type" value="Genomic_DNA"/>
</dbReference>
<comment type="caution">
    <text evidence="2">The sequence shown here is derived from an EMBL/GenBank/DDBJ whole genome shotgun (WGS) entry which is preliminary data.</text>
</comment>
<dbReference type="Pfam" id="PF03235">
    <property type="entry name" value="GmrSD_N"/>
    <property type="match status" value="1"/>
</dbReference>
<name>A0A064C2E5_STREE</name>
<dbReference type="PANTHER" id="PTHR39639">
    <property type="entry name" value="CHROMOSOME 16, WHOLE GENOME SHOTGUN SEQUENCE"/>
    <property type="match status" value="1"/>
</dbReference>
<protein>
    <submittedName>
        <fullName evidence="2">Protein of uncharacterized function DUF262</fullName>
    </submittedName>
</protein>
<sequence length="365" mass="43060">MAQNKLVRRNFDISFNELYDMYNDGELVIKPEFQRLFRWSLTQQSLFIESLLLDMPIPPIYVDEQEDGRYVLVDGLQRISSYLNFRGITLDSPELTAIDPDDDDCEIDFERVEPGFQLSGCEIIDDLNGKEFDELSIEEKRQLKRTFIRVEVLTKENPKEIKYHMFKRLNSGGALLSKQELRNSNIRMIDEKFINFINELANSEDFVELTHYMTESDKQQMKRAEVVLRFFLFKNKFINDNPDVRMGFLDDELTTYLEEVSSQKFPFEYETEKENFLSLVSYLKNHFGSVIFSGISKNNTISKRFVQYNYDGFMQYFSKESNRDSSITIDKINEIKNSDEYKQYRTGGLENSRKRVEVIAGKVNE</sequence>
<dbReference type="Proteomes" id="UP000045541">
    <property type="component" value="Unassembled WGS sequence"/>
</dbReference>
<proteinExistence type="predicted"/>
<evidence type="ECO:0000313" key="3">
    <source>
        <dbReference type="Proteomes" id="UP000045541"/>
    </source>
</evidence>
<organism evidence="2 3">
    <name type="scientific">Streptococcus pneumoniae</name>
    <dbReference type="NCBI Taxonomy" id="1313"/>
    <lineage>
        <taxon>Bacteria</taxon>
        <taxon>Bacillati</taxon>
        <taxon>Bacillota</taxon>
        <taxon>Bacilli</taxon>
        <taxon>Lactobacillales</taxon>
        <taxon>Streptococcaceae</taxon>
        <taxon>Streptococcus</taxon>
    </lineage>
</organism>
<reference evidence="2 3" key="1">
    <citation type="submission" date="2015-03" db="EMBL/GenBank/DDBJ databases">
        <authorList>
            <consortium name="Pathogen Informatics"/>
            <person name="Murphy D."/>
        </authorList>
    </citation>
    <scope>NUCLEOTIDE SEQUENCE [LARGE SCALE GENOMIC DNA]</scope>
    <source>
        <strain evidence="2 3">0310</strain>
    </source>
</reference>
<evidence type="ECO:0000313" key="2">
    <source>
        <dbReference type="EMBL" id="CKJ11390.1"/>
    </source>
</evidence>
<accession>A0A064C2E5</accession>
<dbReference type="AlphaFoldDB" id="A0A064C2E5"/>
<dbReference type="InterPro" id="IPR004919">
    <property type="entry name" value="GmrSD_N"/>
</dbReference>
<dbReference type="RefSeq" id="WP_001863134.1">
    <property type="nucleotide sequence ID" value="NZ_CGWF01000005.1"/>
</dbReference>
<evidence type="ECO:0000259" key="1">
    <source>
        <dbReference type="Pfam" id="PF03235"/>
    </source>
</evidence>
<gene>
    <name evidence="2" type="ORF">ERS096071_01000</name>
</gene>
<dbReference type="PANTHER" id="PTHR39639:SF1">
    <property type="entry name" value="DUF262 DOMAIN-CONTAINING PROTEIN"/>
    <property type="match status" value="1"/>
</dbReference>
<feature type="domain" description="GmrSD restriction endonucleases N-terminal" evidence="1">
    <location>
        <begin position="17"/>
        <end position="186"/>
    </location>
</feature>